<dbReference type="STRING" id="283909.R7VEL9"/>
<dbReference type="CDD" id="cd00037">
    <property type="entry name" value="CLECT"/>
    <property type="match status" value="1"/>
</dbReference>
<dbReference type="Proteomes" id="UP000014760">
    <property type="component" value="Unassembled WGS sequence"/>
</dbReference>
<evidence type="ECO:0000256" key="2">
    <source>
        <dbReference type="SAM" id="Phobius"/>
    </source>
</evidence>
<dbReference type="InterPro" id="IPR001304">
    <property type="entry name" value="C-type_lectin-like"/>
</dbReference>
<dbReference type="AlphaFoldDB" id="R7VEL9"/>
<evidence type="ECO:0000256" key="1">
    <source>
        <dbReference type="SAM" id="MobiDB-lite"/>
    </source>
</evidence>
<feature type="transmembrane region" description="Helical" evidence="2">
    <location>
        <begin position="208"/>
        <end position="229"/>
    </location>
</feature>
<evidence type="ECO:0000313" key="6">
    <source>
        <dbReference type="EnsemblMetazoa" id="CapteP221816"/>
    </source>
</evidence>
<dbReference type="EMBL" id="KB292707">
    <property type="protein sequence ID" value="ELU17079.1"/>
    <property type="molecule type" value="Genomic_DNA"/>
</dbReference>
<sequence length="359" mass="40402">MAAVVWLSLALFTCCFSSAQGQRELIASRDANHDCWRPLTANDNAAEEHNTDVFYVYVSEDEKTCYYLSTKRSTYPKAEETCTSLASGSNLFSDASWEENQLFISTVIPSCDYLQVGRHECSVWLGLQWNGTCSWKDGTKFRFFNWPREVSDQCSQPYSSRYCAYVDRSGSWDVSLCLKELPVLCEWRIVLPPDEAVALASANSAKTAGIFFLILLLLILILLIIFILLGRFYFCPKIRDAVVFAIRGNAPDVESNKPLGENDKNLEELEEMVDEPDGDQSSAHEIDNYETIPIRGTAKDDNDENEIDVPVEGTPLMQDSKATEAPGSPPVVEEPKYATPIKKKNKQEQPNWDEITEIA</sequence>
<accession>R7VEL9</accession>
<keyword evidence="2" id="KW-1133">Transmembrane helix</keyword>
<evidence type="ECO:0000313" key="5">
    <source>
        <dbReference type="EMBL" id="ELU17079.1"/>
    </source>
</evidence>
<organism evidence="5">
    <name type="scientific">Capitella teleta</name>
    <name type="common">Polychaete worm</name>
    <dbReference type="NCBI Taxonomy" id="283909"/>
    <lineage>
        <taxon>Eukaryota</taxon>
        <taxon>Metazoa</taxon>
        <taxon>Spiralia</taxon>
        <taxon>Lophotrochozoa</taxon>
        <taxon>Annelida</taxon>
        <taxon>Polychaeta</taxon>
        <taxon>Sedentaria</taxon>
        <taxon>Scolecida</taxon>
        <taxon>Capitellidae</taxon>
        <taxon>Capitella</taxon>
    </lineage>
</organism>
<dbReference type="PANTHER" id="PTHR22803">
    <property type="entry name" value="MANNOSE, PHOSPHOLIPASE, LECTIN RECEPTOR RELATED"/>
    <property type="match status" value="1"/>
</dbReference>
<proteinExistence type="predicted"/>
<keyword evidence="3" id="KW-0732">Signal</keyword>
<dbReference type="InterPro" id="IPR016187">
    <property type="entry name" value="CTDL_fold"/>
</dbReference>
<keyword evidence="2" id="KW-0472">Membrane</keyword>
<dbReference type="EMBL" id="AMQN01017090">
    <property type="status" value="NOT_ANNOTATED_CDS"/>
    <property type="molecule type" value="Genomic_DNA"/>
</dbReference>
<reference evidence="5 7" key="2">
    <citation type="journal article" date="2013" name="Nature">
        <title>Insights into bilaterian evolution from three spiralian genomes.</title>
        <authorList>
            <person name="Simakov O."/>
            <person name="Marletaz F."/>
            <person name="Cho S.J."/>
            <person name="Edsinger-Gonzales E."/>
            <person name="Havlak P."/>
            <person name="Hellsten U."/>
            <person name="Kuo D.H."/>
            <person name="Larsson T."/>
            <person name="Lv J."/>
            <person name="Arendt D."/>
            <person name="Savage R."/>
            <person name="Osoegawa K."/>
            <person name="de Jong P."/>
            <person name="Grimwood J."/>
            <person name="Chapman J.A."/>
            <person name="Shapiro H."/>
            <person name="Aerts A."/>
            <person name="Otillar R.P."/>
            <person name="Terry A.Y."/>
            <person name="Boore J.L."/>
            <person name="Grigoriev I.V."/>
            <person name="Lindberg D.R."/>
            <person name="Seaver E.C."/>
            <person name="Weisblat D.A."/>
            <person name="Putnam N.H."/>
            <person name="Rokhsar D.S."/>
        </authorList>
    </citation>
    <scope>NUCLEOTIDE SEQUENCE</scope>
    <source>
        <strain evidence="5 7">I ESC-2004</strain>
    </source>
</reference>
<dbReference type="Pfam" id="PF00059">
    <property type="entry name" value="Lectin_C"/>
    <property type="match status" value="1"/>
</dbReference>
<evidence type="ECO:0000259" key="4">
    <source>
        <dbReference type="PROSITE" id="PS50041"/>
    </source>
</evidence>
<feature type="region of interest" description="Disordered" evidence="1">
    <location>
        <begin position="295"/>
        <end position="359"/>
    </location>
</feature>
<dbReference type="InterPro" id="IPR016186">
    <property type="entry name" value="C-type_lectin-like/link_sf"/>
</dbReference>
<protein>
    <recommendedName>
        <fullName evidence="4">C-type lectin domain-containing protein</fullName>
    </recommendedName>
</protein>
<keyword evidence="7" id="KW-1185">Reference proteome</keyword>
<dbReference type="EnsemblMetazoa" id="CapteT221816">
    <property type="protein sequence ID" value="CapteP221816"/>
    <property type="gene ID" value="CapteG221816"/>
</dbReference>
<feature type="domain" description="C-type lectin" evidence="4">
    <location>
        <begin position="61"/>
        <end position="186"/>
    </location>
</feature>
<keyword evidence="2" id="KW-0812">Transmembrane</keyword>
<reference evidence="6" key="3">
    <citation type="submission" date="2015-06" db="UniProtKB">
        <authorList>
            <consortium name="EnsemblMetazoa"/>
        </authorList>
    </citation>
    <scope>IDENTIFICATION</scope>
</reference>
<dbReference type="HOGENOM" id="CLU_772184_0_0_1"/>
<dbReference type="PROSITE" id="PS50041">
    <property type="entry name" value="C_TYPE_LECTIN_2"/>
    <property type="match status" value="1"/>
</dbReference>
<dbReference type="Gene3D" id="3.10.100.10">
    <property type="entry name" value="Mannose-Binding Protein A, subunit A"/>
    <property type="match status" value="1"/>
</dbReference>
<evidence type="ECO:0000256" key="3">
    <source>
        <dbReference type="SAM" id="SignalP"/>
    </source>
</evidence>
<name>R7VEL9_CAPTE</name>
<reference evidence="7" key="1">
    <citation type="submission" date="2012-12" db="EMBL/GenBank/DDBJ databases">
        <authorList>
            <person name="Hellsten U."/>
            <person name="Grimwood J."/>
            <person name="Chapman J.A."/>
            <person name="Shapiro H."/>
            <person name="Aerts A."/>
            <person name="Otillar R.P."/>
            <person name="Terry A.Y."/>
            <person name="Boore J.L."/>
            <person name="Simakov O."/>
            <person name="Marletaz F."/>
            <person name="Cho S.-J."/>
            <person name="Edsinger-Gonzales E."/>
            <person name="Havlak P."/>
            <person name="Kuo D.-H."/>
            <person name="Larsson T."/>
            <person name="Lv J."/>
            <person name="Arendt D."/>
            <person name="Savage R."/>
            <person name="Osoegawa K."/>
            <person name="de Jong P."/>
            <person name="Lindberg D.R."/>
            <person name="Seaver E.C."/>
            <person name="Weisblat D.A."/>
            <person name="Putnam N.H."/>
            <person name="Grigoriev I.V."/>
            <person name="Rokhsar D.S."/>
        </authorList>
    </citation>
    <scope>NUCLEOTIDE SEQUENCE</scope>
    <source>
        <strain evidence="7">I ESC-2004</strain>
    </source>
</reference>
<feature type="signal peptide" evidence="3">
    <location>
        <begin position="1"/>
        <end position="21"/>
    </location>
</feature>
<gene>
    <name evidence="5" type="ORF">CAPTEDRAFT_221816</name>
</gene>
<dbReference type="InterPro" id="IPR050111">
    <property type="entry name" value="C-type_lectin/snaclec_domain"/>
</dbReference>
<evidence type="ECO:0000313" key="7">
    <source>
        <dbReference type="Proteomes" id="UP000014760"/>
    </source>
</evidence>
<feature type="chain" id="PRO_5008788958" description="C-type lectin domain-containing protein" evidence="3">
    <location>
        <begin position="22"/>
        <end position="359"/>
    </location>
</feature>
<dbReference type="SMART" id="SM00034">
    <property type="entry name" value="CLECT"/>
    <property type="match status" value="1"/>
</dbReference>
<dbReference type="SUPFAM" id="SSF56436">
    <property type="entry name" value="C-type lectin-like"/>
    <property type="match status" value="1"/>
</dbReference>